<dbReference type="GO" id="GO:0030627">
    <property type="term" value="F:pre-mRNA 5'-splice site binding"/>
    <property type="evidence" value="ECO:0007669"/>
    <property type="project" value="InterPro"/>
</dbReference>
<evidence type="ECO:0000313" key="11">
    <source>
        <dbReference type="EMBL" id="KMZ78012.1"/>
    </source>
</evidence>
<reference evidence="11 12" key="1">
    <citation type="submission" date="2011-08" db="EMBL/GenBank/DDBJ databases">
        <title>The Genome Sequence of Plasmodium vivax India VII.</title>
        <authorList>
            <consortium name="The Broad Institute Genome Sequencing Platform"/>
            <consortium name="The Broad Institute Genome Sequencing Center for Infectious Disease"/>
            <person name="Neafsey D."/>
            <person name="Carlton J."/>
            <person name="Barnwell J."/>
            <person name="Collins W."/>
            <person name="Escalante A."/>
            <person name="Mullikin J."/>
            <person name="Saul A."/>
            <person name="Guigo R."/>
            <person name="Camara F."/>
            <person name="Young S.K."/>
            <person name="Zeng Q."/>
            <person name="Gargeya S."/>
            <person name="Fitzgerald M."/>
            <person name="Haas B."/>
            <person name="Abouelleil A."/>
            <person name="Alvarado L."/>
            <person name="Arachchi H.M."/>
            <person name="Berlin A."/>
            <person name="Brown A."/>
            <person name="Chapman S.B."/>
            <person name="Chen Z."/>
            <person name="Dunbar C."/>
            <person name="Freedman E."/>
            <person name="Gearin G."/>
            <person name="Gellesch M."/>
            <person name="Goldberg J."/>
            <person name="Griggs A."/>
            <person name="Gujja S."/>
            <person name="Heiman D."/>
            <person name="Howarth C."/>
            <person name="Larson L."/>
            <person name="Lui A."/>
            <person name="MacDonald P.J.P."/>
            <person name="Montmayeur A."/>
            <person name="Murphy C."/>
            <person name="Neiman D."/>
            <person name="Pearson M."/>
            <person name="Priest M."/>
            <person name="Roberts A."/>
            <person name="Saif S."/>
            <person name="Shea T."/>
            <person name="Shenoy N."/>
            <person name="Sisk P."/>
            <person name="Stolte C."/>
            <person name="Sykes S."/>
            <person name="Wortman J."/>
            <person name="Nusbaum C."/>
            <person name="Birren B."/>
        </authorList>
    </citation>
    <scope>NUCLEOTIDE SEQUENCE [LARGE SCALE GENOMIC DNA]</scope>
    <source>
        <strain evidence="11 12">India VII</strain>
    </source>
</reference>
<name>A0A0J9S7N8_PLAVI</name>
<keyword evidence="2 8" id="KW-0479">Metal-binding</keyword>
<dbReference type="GO" id="GO:0008270">
    <property type="term" value="F:zinc ion binding"/>
    <property type="evidence" value="ECO:0007669"/>
    <property type="project" value="UniProtKB-UniRule"/>
</dbReference>
<dbReference type="InterPro" id="IPR036236">
    <property type="entry name" value="Znf_C2H2_sf"/>
</dbReference>
<dbReference type="FunFam" id="3.30.160.60:FF:000890">
    <property type="entry name" value="U1 small nuclear ribonucleoprotein C"/>
    <property type="match status" value="1"/>
</dbReference>
<dbReference type="GO" id="GO:0000243">
    <property type="term" value="C:commitment complex"/>
    <property type="evidence" value="ECO:0007669"/>
    <property type="project" value="UniProtKB-UniRule"/>
</dbReference>
<feature type="region of interest" description="Disordered" evidence="9">
    <location>
        <begin position="175"/>
        <end position="240"/>
    </location>
</feature>
<sequence length="240" mass="26851">MPKYYCEYCDIYLTHSSPVGRRQHIQGRKHISAKIEYFQNLLREEGITPQNFLGFLGNRAFNNMLGNPMMNNMMPGNFPMHMKHGGMKHHSHYSRHSHRHHMSHGRYNRERHGHHSYSSKYHSHPMHMNSNSIGNPSGFSNGKYSGSFFSSPNAMHGNGKMFNNTIRDLVSNVNIDSDPVKDSQNGERVGDNAIDKVSSGMHDQGDRGDLGDHADHADHAGPVSATDGTANGNDQVSVDA</sequence>
<keyword evidence="4 8" id="KW-0862">Zinc</keyword>
<dbReference type="GO" id="GO:0005685">
    <property type="term" value="C:U1 snRNP"/>
    <property type="evidence" value="ECO:0007669"/>
    <property type="project" value="UniProtKB-UniRule"/>
</dbReference>
<dbReference type="GO" id="GO:0000395">
    <property type="term" value="P:mRNA 5'-splice site recognition"/>
    <property type="evidence" value="ECO:0007669"/>
    <property type="project" value="UniProtKB-UniRule"/>
</dbReference>
<feature type="compositionally biased region" description="Basic and acidic residues" evidence="9">
    <location>
        <begin position="203"/>
        <end position="219"/>
    </location>
</feature>
<dbReference type="GO" id="GO:0003729">
    <property type="term" value="F:mRNA binding"/>
    <property type="evidence" value="ECO:0007669"/>
    <property type="project" value="UniProtKB-UniRule"/>
</dbReference>
<feature type="domain" description="Matrin-type" evidence="10">
    <location>
        <begin position="4"/>
        <end position="30"/>
    </location>
</feature>
<dbReference type="GO" id="GO:0071004">
    <property type="term" value="C:U2-type prespliceosome"/>
    <property type="evidence" value="ECO:0007669"/>
    <property type="project" value="UniProtKB-UniRule"/>
</dbReference>
<feature type="compositionally biased region" description="Polar residues" evidence="9">
    <location>
        <begin position="226"/>
        <end position="240"/>
    </location>
</feature>
<dbReference type="PROSITE" id="PS50171">
    <property type="entry name" value="ZF_MATRIN"/>
    <property type="match status" value="1"/>
</dbReference>
<evidence type="ECO:0000256" key="4">
    <source>
        <dbReference type="ARBA" id="ARBA00022833"/>
    </source>
</evidence>
<dbReference type="EMBL" id="KQ234376">
    <property type="protein sequence ID" value="KMZ78012.1"/>
    <property type="molecule type" value="Genomic_DNA"/>
</dbReference>
<dbReference type="InterPro" id="IPR013085">
    <property type="entry name" value="U1-CZ_Znf_C2H2"/>
</dbReference>
<comment type="similarity">
    <text evidence="8">Belongs to the U1 small nuclear ribonucleoprotein C family.</text>
</comment>
<feature type="region of interest" description="Disordered" evidence="9">
    <location>
        <begin position="86"/>
        <end position="122"/>
    </location>
</feature>
<dbReference type="GO" id="GO:0030619">
    <property type="term" value="F:U1 snRNA binding"/>
    <property type="evidence" value="ECO:0007669"/>
    <property type="project" value="UniProtKB-UniRule"/>
</dbReference>
<comment type="function">
    <text evidence="8">Component of the spliceosomal U1 snRNP, which is essential for recognition of the pre-mRNA 5' splice-site and the subsequent assembly of the spliceosome. U1-C is directly involved in initial 5' splice-site recognition for both constitutive and regulated alternative splicing. The interaction with the 5' splice-site seems to precede base-pairing between the pre-mRNA and the U1 snRNA. Stimulates commitment or early (E) complex formation by stabilizing the base pairing of the 5' end of the U1 snRNA and the 5' splice-site region.</text>
</comment>
<dbReference type="InterPro" id="IPR017340">
    <property type="entry name" value="U1_snRNP-C"/>
</dbReference>
<dbReference type="Gene3D" id="3.30.160.60">
    <property type="entry name" value="Classic Zinc Finger"/>
    <property type="match status" value="1"/>
</dbReference>
<evidence type="ECO:0000256" key="7">
    <source>
        <dbReference type="ARBA" id="ARBA00023274"/>
    </source>
</evidence>
<evidence type="ECO:0000256" key="2">
    <source>
        <dbReference type="ARBA" id="ARBA00022723"/>
    </source>
</evidence>
<dbReference type="PANTHER" id="PTHR31148:SF1">
    <property type="entry name" value="U1 SMALL NUCLEAR RIBONUCLEOPROTEIN C"/>
    <property type="match status" value="1"/>
</dbReference>
<organism evidence="11 12">
    <name type="scientific">Plasmodium vivax India VII</name>
    <dbReference type="NCBI Taxonomy" id="1077284"/>
    <lineage>
        <taxon>Eukaryota</taxon>
        <taxon>Sar</taxon>
        <taxon>Alveolata</taxon>
        <taxon>Apicomplexa</taxon>
        <taxon>Aconoidasida</taxon>
        <taxon>Haemosporida</taxon>
        <taxon>Plasmodiidae</taxon>
        <taxon>Plasmodium</taxon>
        <taxon>Plasmodium (Plasmodium)</taxon>
    </lineage>
</organism>
<dbReference type="InterPro" id="IPR003604">
    <property type="entry name" value="Matrin/U1-like-C_Znf_C2H2"/>
</dbReference>
<gene>
    <name evidence="11" type="ORF">PVIIG_00699</name>
</gene>
<dbReference type="SMART" id="SM00451">
    <property type="entry name" value="ZnF_U1"/>
    <property type="match status" value="1"/>
</dbReference>
<dbReference type="InterPro" id="IPR000690">
    <property type="entry name" value="Matrin/U1-C_Znf_C2H2"/>
</dbReference>
<dbReference type="AlphaFoldDB" id="A0A0J9S7N8"/>
<comment type="subcellular location">
    <subcellularLocation>
        <location evidence="1 8">Nucleus</location>
    </subcellularLocation>
</comment>
<accession>A0A0J9S7N8</accession>
<dbReference type="SMR" id="A0A0J9S7N8"/>
<evidence type="ECO:0000313" key="12">
    <source>
        <dbReference type="Proteomes" id="UP000053562"/>
    </source>
</evidence>
<dbReference type="GO" id="GO:0000387">
    <property type="term" value="P:spliceosomal snRNP assembly"/>
    <property type="evidence" value="ECO:0007669"/>
    <property type="project" value="UniProtKB-UniRule"/>
</dbReference>
<evidence type="ECO:0000256" key="6">
    <source>
        <dbReference type="ARBA" id="ARBA00023242"/>
    </source>
</evidence>
<keyword evidence="6 8" id="KW-0539">Nucleus</keyword>
<comment type="subunit">
    <text evidence="8">U1 snRNP is composed of the 7 core Sm proteins B/B', D1, D2, D3, E, F and G that assemble in a heptameric protein ring on the Sm site of the small nuclear RNA to form the core snRNP, and at least 3 U1 snRNP-specific proteins U1-70K, U1-A and U1-C. U1-C interacts with U1 snRNA and the 5' splice-site region of the pre-mRNA.</text>
</comment>
<keyword evidence="5 8" id="KW-0694">RNA-binding</keyword>
<dbReference type="HAMAP" id="MF_03153">
    <property type="entry name" value="U1_C"/>
    <property type="match status" value="1"/>
</dbReference>
<dbReference type="Pfam" id="PF06220">
    <property type="entry name" value="zf-U1"/>
    <property type="match status" value="1"/>
</dbReference>
<dbReference type="OrthoDB" id="76567at2759"/>
<evidence type="ECO:0000256" key="5">
    <source>
        <dbReference type="ARBA" id="ARBA00022884"/>
    </source>
</evidence>
<evidence type="ECO:0000259" key="10">
    <source>
        <dbReference type="PROSITE" id="PS50171"/>
    </source>
</evidence>
<feature type="compositionally biased region" description="Basic and acidic residues" evidence="9">
    <location>
        <begin position="178"/>
        <end position="194"/>
    </location>
</feature>
<evidence type="ECO:0000256" key="8">
    <source>
        <dbReference type="HAMAP-Rule" id="MF_03153"/>
    </source>
</evidence>
<evidence type="ECO:0000256" key="9">
    <source>
        <dbReference type="SAM" id="MobiDB-lite"/>
    </source>
</evidence>
<dbReference type="SUPFAM" id="SSF57667">
    <property type="entry name" value="beta-beta-alpha zinc fingers"/>
    <property type="match status" value="1"/>
</dbReference>
<evidence type="ECO:0000256" key="1">
    <source>
        <dbReference type="ARBA" id="ARBA00004123"/>
    </source>
</evidence>
<proteinExistence type="inferred from homology"/>
<protein>
    <recommendedName>
        <fullName evidence="8">U1 small nuclear ribonucleoprotein C</fullName>
        <shortName evidence="8">U1 snRNP C</shortName>
        <shortName evidence="8">U1-C</shortName>
        <shortName evidence="8">U1C</shortName>
    </recommendedName>
</protein>
<keyword evidence="7 8" id="KW-0687">Ribonucleoprotein</keyword>
<evidence type="ECO:0000256" key="3">
    <source>
        <dbReference type="ARBA" id="ARBA00022771"/>
    </source>
</evidence>
<dbReference type="Proteomes" id="UP000053562">
    <property type="component" value="Unassembled WGS sequence"/>
</dbReference>
<dbReference type="PANTHER" id="PTHR31148">
    <property type="entry name" value="U1 SMALL NUCLEAR RIBONUCLEOPROTEIN C"/>
    <property type="match status" value="1"/>
</dbReference>
<keyword evidence="3 8" id="KW-0863">Zinc-finger</keyword>